<sequence>MIILLLLWPTTSSYPSTTLVVLVVRRAFAGANPGIWPSGWTRAQIRGFGRGNELGCKSGGLAERVNSGANPEIRPRGKLGRKFGGLAERASSGANPEIWPRR</sequence>
<dbReference type="Proteomes" id="UP000287651">
    <property type="component" value="Unassembled WGS sequence"/>
</dbReference>
<proteinExistence type="predicted"/>
<reference evidence="1 2" key="1">
    <citation type="journal article" date="2014" name="Agronomy (Basel)">
        <title>A Draft Genome Sequence for Ensete ventricosum, the Drought-Tolerant Tree Against Hunger.</title>
        <authorList>
            <person name="Harrison J."/>
            <person name="Moore K.A."/>
            <person name="Paszkiewicz K."/>
            <person name="Jones T."/>
            <person name="Grant M."/>
            <person name="Ambacheew D."/>
            <person name="Muzemil S."/>
            <person name="Studholme D.J."/>
        </authorList>
    </citation>
    <scope>NUCLEOTIDE SEQUENCE [LARGE SCALE GENOMIC DNA]</scope>
</reference>
<protein>
    <submittedName>
        <fullName evidence="1">Uncharacterized protein</fullName>
    </submittedName>
</protein>
<comment type="caution">
    <text evidence="1">The sequence shown here is derived from an EMBL/GenBank/DDBJ whole genome shotgun (WGS) entry which is preliminary data.</text>
</comment>
<dbReference type="EMBL" id="AMZH03000825">
    <property type="protein sequence ID" value="RRT81780.1"/>
    <property type="molecule type" value="Genomic_DNA"/>
</dbReference>
<organism evidence="1 2">
    <name type="scientific">Ensete ventricosum</name>
    <name type="common">Abyssinian banana</name>
    <name type="synonym">Musa ensete</name>
    <dbReference type="NCBI Taxonomy" id="4639"/>
    <lineage>
        <taxon>Eukaryota</taxon>
        <taxon>Viridiplantae</taxon>
        <taxon>Streptophyta</taxon>
        <taxon>Embryophyta</taxon>
        <taxon>Tracheophyta</taxon>
        <taxon>Spermatophyta</taxon>
        <taxon>Magnoliopsida</taxon>
        <taxon>Liliopsida</taxon>
        <taxon>Zingiberales</taxon>
        <taxon>Musaceae</taxon>
        <taxon>Ensete</taxon>
    </lineage>
</organism>
<accession>A0A427AZW2</accession>
<gene>
    <name evidence="1" type="ORF">B296_00009311</name>
</gene>
<name>A0A427AZW2_ENSVE</name>
<evidence type="ECO:0000313" key="1">
    <source>
        <dbReference type="EMBL" id="RRT81780.1"/>
    </source>
</evidence>
<dbReference type="AlphaFoldDB" id="A0A427AZW2"/>
<evidence type="ECO:0000313" key="2">
    <source>
        <dbReference type="Proteomes" id="UP000287651"/>
    </source>
</evidence>